<dbReference type="AlphaFoldDB" id="A0AB38ZE84"/>
<feature type="chain" id="PRO_5044339966" evidence="1">
    <location>
        <begin position="23"/>
        <end position="272"/>
    </location>
</feature>
<evidence type="ECO:0000256" key="1">
    <source>
        <dbReference type="SAM" id="SignalP"/>
    </source>
</evidence>
<feature type="signal peptide" evidence="1">
    <location>
        <begin position="1"/>
        <end position="22"/>
    </location>
</feature>
<proteinExistence type="evidence at transcript level"/>
<organism evidence="2">
    <name type="scientific">Ectomocoris sp</name>
    <dbReference type="NCBI Taxonomy" id="3104572"/>
    <lineage>
        <taxon>Eukaryota</taxon>
        <taxon>Metazoa</taxon>
        <taxon>Ecdysozoa</taxon>
        <taxon>Arthropoda</taxon>
        <taxon>Hexapoda</taxon>
        <taxon>Insecta</taxon>
        <taxon>Pterygota</taxon>
        <taxon>Neoptera</taxon>
        <taxon>Paraneoptera</taxon>
        <taxon>Hemiptera</taxon>
        <taxon>Heteroptera</taxon>
        <taxon>Panheteroptera</taxon>
        <taxon>Cimicomorpha</taxon>
        <taxon>Reduviidae</taxon>
        <taxon>Peiratinae</taxon>
        <taxon>Ectomocoris</taxon>
    </lineage>
</organism>
<accession>A0AB38ZE84</accession>
<keyword evidence="1" id="KW-0732">Signal</keyword>
<name>A0AB38ZE84_9HEMI</name>
<protein>
    <submittedName>
        <fullName evidence="2">Heteropteran venom family 2 protein 2</fullName>
    </submittedName>
</protein>
<sequence>MDKRLFLLWGIILLWAVTTTNAKFHVGYGPPFFDKKPPPMKIDQDFNDLRGYTKLEKQALKELKEIGKSRSFISDFVLPTCKFKKWNRVRCCLSFKWLGRRKKFCLKTGIRLKKLIIFITLAMNRIPIWEHEIALSRFCAGIPYLKKLEACIHVYHLNIRFKPKFKFKACAQLTIAGIFSLQFNCVIISNGQVTFDHSVEPDDKGIFVLSFKDGKMVFEFNNPIPPELIEAIKEFGKAVKQKIVVFVQGVVDVAKKVWTSIKNWFSCWFRSC</sequence>
<reference evidence="2" key="1">
    <citation type="submission" date="2024-03" db="EMBL/GenBank/DDBJ databases">
        <authorList>
            <person name="Jin J.A."/>
            <person name="King G.A."/>
            <person name="Walker A."/>
        </authorList>
    </citation>
    <scope>NUCLEOTIDE SEQUENCE</scope>
</reference>
<dbReference type="EMBL" id="PP510806">
    <property type="protein sequence ID" value="WXH71731.1"/>
    <property type="molecule type" value="mRNA"/>
</dbReference>
<evidence type="ECO:0000313" key="2">
    <source>
        <dbReference type="EMBL" id="WXH71731.1"/>
    </source>
</evidence>